<dbReference type="InterPro" id="IPR029063">
    <property type="entry name" value="SAM-dependent_MTases_sf"/>
</dbReference>
<dbReference type="OrthoDB" id="66144at2759"/>
<proteinExistence type="predicted"/>
<comment type="caution">
    <text evidence="1">The sequence shown here is derived from an EMBL/GenBank/DDBJ whole genome shotgun (WGS) entry which is preliminary data.</text>
</comment>
<dbReference type="AlphaFoldDB" id="A0A9P6JW31"/>
<dbReference type="SUPFAM" id="SSF53335">
    <property type="entry name" value="S-adenosyl-L-methionine-dependent methyltransferases"/>
    <property type="match status" value="1"/>
</dbReference>
<reference evidence="1" key="1">
    <citation type="submission" date="2020-11" db="EMBL/GenBank/DDBJ databases">
        <authorList>
            <consortium name="DOE Joint Genome Institute"/>
            <person name="Ahrendt S."/>
            <person name="Riley R."/>
            <person name="Andreopoulos W."/>
            <person name="Labutti K."/>
            <person name="Pangilinan J."/>
            <person name="Ruiz-Duenas F.J."/>
            <person name="Barrasa J.M."/>
            <person name="Sanchez-Garcia M."/>
            <person name="Camarero S."/>
            <person name="Miyauchi S."/>
            <person name="Serrano A."/>
            <person name="Linde D."/>
            <person name="Babiker R."/>
            <person name="Drula E."/>
            <person name="Ayuso-Fernandez I."/>
            <person name="Pacheco R."/>
            <person name="Padilla G."/>
            <person name="Ferreira P."/>
            <person name="Barriuso J."/>
            <person name="Kellner H."/>
            <person name="Castanera R."/>
            <person name="Alfaro M."/>
            <person name="Ramirez L."/>
            <person name="Pisabarro A.G."/>
            <person name="Kuo A."/>
            <person name="Tritt A."/>
            <person name="Lipzen A."/>
            <person name="He G."/>
            <person name="Yan M."/>
            <person name="Ng V."/>
            <person name="Cullen D."/>
            <person name="Martin F."/>
            <person name="Rosso M.-N."/>
            <person name="Henrissat B."/>
            <person name="Hibbett D."/>
            <person name="Martinez A.T."/>
            <person name="Grigoriev I.V."/>
        </authorList>
    </citation>
    <scope>NUCLEOTIDE SEQUENCE</scope>
    <source>
        <strain evidence="1">CBS 506.95</strain>
    </source>
</reference>
<protein>
    <submittedName>
        <fullName evidence="1">Uncharacterized protein</fullName>
    </submittedName>
</protein>
<name>A0A9P6JW31_9AGAR</name>
<gene>
    <name evidence="1" type="ORF">CPB83DRAFT_844353</name>
</gene>
<sequence>MRDNYGEHGVAEYYTKVGATYRNPHYPGIRLCVFDWLNRWWTHEQPRFLTIDPEVVLFDLACGTGEVTLAFSEWCNTGKRRYLESSEEKSSKVEISRKKVAVEPVGLDRTFPKPRILASDPFTFQAFKDRTSFPCSNLSFDSISEGALPIESVNIVDGTTRIFPYREIQTETTGDETNASIITQDEARETQPAIEMVVCSFALHLVESPSSLFALLWELSLKARWLVIPAPHKKPEIKDGWGWCRWDPDSWIACQESSNRGTGELLHERVHCRFYKSTNIS</sequence>
<keyword evidence="2" id="KW-1185">Reference proteome</keyword>
<dbReference type="Proteomes" id="UP000807306">
    <property type="component" value="Unassembled WGS sequence"/>
</dbReference>
<organism evidence="1 2">
    <name type="scientific">Crepidotus variabilis</name>
    <dbReference type="NCBI Taxonomy" id="179855"/>
    <lineage>
        <taxon>Eukaryota</taxon>
        <taxon>Fungi</taxon>
        <taxon>Dikarya</taxon>
        <taxon>Basidiomycota</taxon>
        <taxon>Agaricomycotina</taxon>
        <taxon>Agaricomycetes</taxon>
        <taxon>Agaricomycetidae</taxon>
        <taxon>Agaricales</taxon>
        <taxon>Agaricineae</taxon>
        <taxon>Crepidotaceae</taxon>
        <taxon>Crepidotus</taxon>
    </lineage>
</organism>
<accession>A0A9P6JW31</accession>
<evidence type="ECO:0000313" key="2">
    <source>
        <dbReference type="Proteomes" id="UP000807306"/>
    </source>
</evidence>
<evidence type="ECO:0000313" key="1">
    <source>
        <dbReference type="EMBL" id="KAF9534514.1"/>
    </source>
</evidence>
<dbReference type="EMBL" id="MU157826">
    <property type="protein sequence ID" value="KAF9534514.1"/>
    <property type="molecule type" value="Genomic_DNA"/>
</dbReference>